<evidence type="ECO:0008006" key="2">
    <source>
        <dbReference type="Google" id="ProtNLM"/>
    </source>
</evidence>
<organism evidence="1">
    <name type="scientific">[Clostridium] nexile</name>
    <dbReference type="NCBI Taxonomy" id="29361"/>
    <lineage>
        <taxon>Bacteria</taxon>
        <taxon>Bacillati</taxon>
        <taxon>Bacillota</taxon>
        <taxon>Clostridia</taxon>
        <taxon>Lachnospirales</taxon>
        <taxon>Lachnospiraceae</taxon>
        <taxon>Tyzzerella</taxon>
    </lineage>
</organism>
<proteinExistence type="predicted"/>
<evidence type="ECO:0000313" key="1">
    <source>
        <dbReference type="EMBL" id="VYS78942.1"/>
    </source>
</evidence>
<gene>
    <name evidence="1" type="ORF">CNLFYP112_00115</name>
</gene>
<dbReference type="AlphaFoldDB" id="A0A6N2RDE7"/>
<accession>A0A6N2RDE7</accession>
<reference evidence="1" key="1">
    <citation type="submission" date="2019-11" db="EMBL/GenBank/DDBJ databases">
        <authorList>
            <person name="Feng L."/>
        </authorList>
    </citation>
    <scope>NUCLEOTIDE SEQUENCE</scope>
    <source>
        <strain evidence="1">CnexileLFYP112</strain>
    </source>
</reference>
<name>A0A6N2RDE7_9FIRM</name>
<dbReference type="EMBL" id="CACRTG010000001">
    <property type="protein sequence ID" value="VYS78942.1"/>
    <property type="molecule type" value="Genomic_DNA"/>
</dbReference>
<sequence>MSKTKEKTQKEEYLQWHPAFYATAQIELQEEAKYLIFEDEHQLSTKPMSIDVLVIKNEQKHKVQKNIGRIFQKYNLVEYKSPTDYISIDTFYKIYGYACFYKSDTGTTDEIPISEVTITLFGLGYPRKLIKHLREVRGYQVEKQEDGIYYVRGDFIPIQIVVGSQLSPKENLWLRGLTNKLESQEMLEDLVKDYRKHSENTWYQSAMNIIARANEEKFMEDDSMVCDALMEIMGDKLEQRIEEKVQTEVEKRVQARVEEKVQAEVEKRVQARVEEKVQAEVEKRVQAEVEKRVQEIEGINALYATLIQLGRQEEIMKATTDENYRKKLLEEFNIG</sequence>
<protein>
    <recommendedName>
        <fullName evidence="2">3-isopropylmalate dehydrogenase</fullName>
    </recommendedName>
</protein>